<proteinExistence type="predicted"/>
<gene>
    <name evidence="1" type="ORF">Fmac_032434</name>
</gene>
<accession>A0ABD1L5B1</accession>
<protein>
    <submittedName>
        <fullName evidence="1">Uncharacterized protein</fullName>
    </submittedName>
</protein>
<evidence type="ECO:0000313" key="1">
    <source>
        <dbReference type="EMBL" id="KAL2318558.1"/>
    </source>
</evidence>
<dbReference type="Proteomes" id="UP001603857">
    <property type="component" value="Unassembled WGS sequence"/>
</dbReference>
<dbReference type="EMBL" id="JBGMDY010000011">
    <property type="protein sequence ID" value="KAL2318558.1"/>
    <property type="molecule type" value="Genomic_DNA"/>
</dbReference>
<comment type="caution">
    <text evidence="1">The sequence shown here is derived from an EMBL/GenBank/DDBJ whole genome shotgun (WGS) entry which is preliminary data.</text>
</comment>
<dbReference type="AlphaFoldDB" id="A0ABD1L5B1"/>
<name>A0ABD1L5B1_9FABA</name>
<organism evidence="1 2">
    <name type="scientific">Flemingia macrophylla</name>
    <dbReference type="NCBI Taxonomy" id="520843"/>
    <lineage>
        <taxon>Eukaryota</taxon>
        <taxon>Viridiplantae</taxon>
        <taxon>Streptophyta</taxon>
        <taxon>Embryophyta</taxon>
        <taxon>Tracheophyta</taxon>
        <taxon>Spermatophyta</taxon>
        <taxon>Magnoliopsida</taxon>
        <taxon>eudicotyledons</taxon>
        <taxon>Gunneridae</taxon>
        <taxon>Pentapetalae</taxon>
        <taxon>rosids</taxon>
        <taxon>fabids</taxon>
        <taxon>Fabales</taxon>
        <taxon>Fabaceae</taxon>
        <taxon>Papilionoideae</taxon>
        <taxon>50 kb inversion clade</taxon>
        <taxon>NPAAA clade</taxon>
        <taxon>indigoferoid/millettioid clade</taxon>
        <taxon>Phaseoleae</taxon>
        <taxon>Flemingia</taxon>
    </lineage>
</organism>
<reference evidence="1 2" key="1">
    <citation type="submission" date="2024-08" db="EMBL/GenBank/DDBJ databases">
        <title>Insights into the chromosomal genome structure of Flemingia macrophylla.</title>
        <authorList>
            <person name="Ding Y."/>
            <person name="Zhao Y."/>
            <person name="Bi W."/>
            <person name="Wu M."/>
            <person name="Zhao G."/>
            <person name="Gong Y."/>
            <person name="Li W."/>
            <person name="Zhang P."/>
        </authorList>
    </citation>
    <scope>NUCLEOTIDE SEQUENCE [LARGE SCALE GENOMIC DNA]</scope>
    <source>
        <strain evidence="1">DYQJB</strain>
        <tissue evidence="1">Leaf</tissue>
    </source>
</reference>
<keyword evidence="2" id="KW-1185">Reference proteome</keyword>
<evidence type="ECO:0000313" key="2">
    <source>
        <dbReference type="Proteomes" id="UP001603857"/>
    </source>
</evidence>
<sequence>MRLSLLTLPFPFPSNLVFCLLSRTYSRTRQHQPCPRADIFSKSIANSDNVKAFLDLNCISIAHETILVVLWRLETNVDTVRRSLAPSVTTLCYDISKSVKVAMLEHFEKESMGDDVAKLKSLFDNANGKNFFVGKGIHNLERGCPMVVMSLSLRCKRSCQL</sequence>